<dbReference type="InterPro" id="IPR008972">
    <property type="entry name" value="Cupredoxin"/>
</dbReference>
<keyword evidence="2" id="KW-0325">Glycoprotein</keyword>
<evidence type="ECO:0000256" key="2">
    <source>
        <dbReference type="ARBA" id="ARBA00023180"/>
    </source>
</evidence>
<dbReference type="GO" id="GO:0009055">
    <property type="term" value="F:electron transfer activity"/>
    <property type="evidence" value="ECO:0007669"/>
    <property type="project" value="InterPro"/>
</dbReference>
<dbReference type="PANTHER" id="PTHR33021">
    <property type="entry name" value="BLUE COPPER PROTEIN"/>
    <property type="match status" value="1"/>
</dbReference>
<dbReference type="SUPFAM" id="SSF49503">
    <property type="entry name" value="Cupredoxins"/>
    <property type="match status" value="1"/>
</dbReference>
<keyword evidence="1" id="KW-0479">Metal-binding</keyword>
<evidence type="ECO:0000259" key="6">
    <source>
        <dbReference type="PROSITE" id="PS51485"/>
    </source>
</evidence>
<dbReference type="GO" id="GO:0005886">
    <property type="term" value="C:plasma membrane"/>
    <property type="evidence" value="ECO:0007669"/>
    <property type="project" value="TreeGrafter"/>
</dbReference>
<feature type="chain" id="PRO_5032896019" description="Phytocyanin domain-containing protein" evidence="5">
    <location>
        <begin position="23"/>
        <end position="172"/>
    </location>
</feature>
<protein>
    <recommendedName>
        <fullName evidence="6">Phytocyanin domain-containing protein</fullName>
    </recommendedName>
</protein>
<keyword evidence="8" id="KW-1185">Reference proteome</keyword>
<feature type="compositionally biased region" description="Low complexity" evidence="3">
    <location>
        <begin position="120"/>
        <end position="148"/>
    </location>
</feature>
<dbReference type="Gene3D" id="2.60.40.420">
    <property type="entry name" value="Cupredoxins - blue copper proteins"/>
    <property type="match status" value="1"/>
</dbReference>
<dbReference type="Proteomes" id="UP000631114">
    <property type="component" value="Unassembled WGS sequence"/>
</dbReference>
<feature type="transmembrane region" description="Helical" evidence="4">
    <location>
        <begin position="153"/>
        <end position="171"/>
    </location>
</feature>
<dbReference type="GO" id="GO:0046872">
    <property type="term" value="F:metal ion binding"/>
    <property type="evidence" value="ECO:0007669"/>
    <property type="project" value="UniProtKB-KW"/>
</dbReference>
<proteinExistence type="predicted"/>
<evidence type="ECO:0000256" key="5">
    <source>
        <dbReference type="SAM" id="SignalP"/>
    </source>
</evidence>
<dbReference type="InterPro" id="IPR003245">
    <property type="entry name" value="Phytocyanin_dom"/>
</dbReference>
<evidence type="ECO:0000313" key="8">
    <source>
        <dbReference type="Proteomes" id="UP000631114"/>
    </source>
</evidence>
<keyword evidence="4" id="KW-0812">Transmembrane</keyword>
<feature type="region of interest" description="Disordered" evidence="3">
    <location>
        <begin position="119"/>
        <end position="148"/>
    </location>
</feature>
<organism evidence="7 8">
    <name type="scientific">Coptis chinensis</name>
    <dbReference type="NCBI Taxonomy" id="261450"/>
    <lineage>
        <taxon>Eukaryota</taxon>
        <taxon>Viridiplantae</taxon>
        <taxon>Streptophyta</taxon>
        <taxon>Embryophyta</taxon>
        <taxon>Tracheophyta</taxon>
        <taxon>Spermatophyta</taxon>
        <taxon>Magnoliopsida</taxon>
        <taxon>Ranunculales</taxon>
        <taxon>Ranunculaceae</taxon>
        <taxon>Coptidoideae</taxon>
        <taxon>Coptis</taxon>
    </lineage>
</organism>
<evidence type="ECO:0000313" key="7">
    <source>
        <dbReference type="EMBL" id="KAF9607706.1"/>
    </source>
</evidence>
<keyword evidence="4" id="KW-0472">Membrane</keyword>
<feature type="signal peptide" evidence="5">
    <location>
        <begin position="1"/>
        <end position="22"/>
    </location>
</feature>
<accession>A0A835M1X3</accession>
<dbReference type="PANTHER" id="PTHR33021:SF489">
    <property type="entry name" value="BASIC BLUE PROTEIN-LIKE"/>
    <property type="match status" value="1"/>
</dbReference>
<dbReference type="EMBL" id="JADFTS010000005">
    <property type="protein sequence ID" value="KAF9607706.1"/>
    <property type="molecule type" value="Genomic_DNA"/>
</dbReference>
<keyword evidence="5" id="KW-0732">Signal</keyword>
<comment type="caution">
    <text evidence="7">The sequence shown here is derived from an EMBL/GenBank/DDBJ whole genome shotgun (WGS) entry which is preliminary data.</text>
</comment>
<feature type="domain" description="Phytocyanin" evidence="6">
    <location>
        <begin position="23"/>
        <end position="119"/>
    </location>
</feature>
<name>A0A835M1X3_9MAGN</name>
<evidence type="ECO:0000256" key="4">
    <source>
        <dbReference type="SAM" id="Phobius"/>
    </source>
</evidence>
<reference evidence="7 8" key="1">
    <citation type="submission" date="2020-10" db="EMBL/GenBank/DDBJ databases">
        <title>The Coptis chinensis genome and diversification of protoberbering-type alkaloids.</title>
        <authorList>
            <person name="Wang B."/>
            <person name="Shu S."/>
            <person name="Song C."/>
            <person name="Liu Y."/>
        </authorList>
    </citation>
    <scope>NUCLEOTIDE SEQUENCE [LARGE SCALE GENOMIC DNA]</scope>
    <source>
        <strain evidence="7">HL-2020</strain>
        <tissue evidence="7">Leaf</tissue>
    </source>
</reference>
<gene>
    <name evidence="7" type="ORF">IFM89_038246</name>
</gene>
<evidence type="ECO:0000256" key="1">
    <source>
        <dbReference type="ARBA" id="ARBA00022723"/>
    </source>
</evidence>
<dbReference type="InterPro" id="IPR039391">
    <property type="entry name" value="Phytocyanin-like"/>
</dbReference>
<dbReference type="AlphaFoldDB" id="A0A835M1X3"/>
<sequence length="172" mass="18332">MKAVYKILLVIYLALGATEVLATQHVVTWDVSTDLNSWASGRTFKVGDQLVFKYMKGLHSLLELSSEKEYKNCNIGNAADSKNGGNDVVKLTKPGTRYFACGTLGHCDQGMKLKIKTVASNGSSQDSSQDSPSSSSTTTSNTPTSAAPSSRTFGAFALALASYCIGLLYILD</sequence>
<evidence type="ECO:0000256" key="3">
    <source>
        <dbReference type="SAM" id="MobiDB-lite"/>
    </source>
</evidence>
<dbReference type="CDD" id="cd04216">
    <property type="entry name" value="Phytocyanin"/>
    <property type="match status" value="1"/>
</dbReference>
<dbReference type="Pfam" id="PF02298">
    <property type="entry name" value="Cu_bind_like"/>
    <property type="match status" value="1"/>
</dbReference>
<keyword evidence="4" id="KW-1133">Transmembrane helix</keyword>
<dbReference type="FunFam" id="2.60.40.420:FF:000003">
    <property type="entry name" value="Blue copper"/>
    <property type="match status" value="1"/>
</dbReference>
<dbReference type="OrthoDB" id="2331100at2759"/>
<dbReference type="PROSITE" id="PS51485">
    <property type="entry name" value="PHYTOCYANIN"/>
    <property type="match status" value="1"/>
</dbReference>